<feature type="region of interest" description="Disordered" evidence="1">
    <location>
        <begin position="564"/>
        <end position="624"/>
    </location>
</feature>
<sequence length="871" mass="93698">MVFLAASISRRRRESSGSQAWTRSALNRQRVTSSISTGNTSRTSSIQYPVRQPVNAPQGTLAQVDAGFARFLKEHSSPKHQRVTAGGRIVPMNLSGSPAPEFKLPTPASEQSCPMKGDKNRSANKAKSPTSTHSQIESESSMQHHLPYDGGQGNGHAKSFTSTASVAQTSSGRISQRYGETTHPSSMNASGFLSSLESQLPLGLSPNSEILKLGPMSPETAPYGPFYSVAGGVTDAMGLVPAVSQSYYPQFTVSHPLPSPQLPLQAPYVLPSSQLLSMYSAPPTGVMLAPPQLYPNAGGLQNQGIGPFNSPTVPTLPAASQFLDQTTLKSLEDATHEHDMLSDQLANLDRYLALHTWDIDQNTKKHLVEQRKEIVMKLDTVRVSKEQLETSLQQQCKSSILEATQRLEQVGQLGIGSNQMYPYLGTGGGLMSPWAMNVIPNGGMSAGGLNALEGILANSGNPLTSFNSAFHAQAAQGWPIDSDSTTGNYYNVFDDHGMSAPASGEGTNIAQGGKEDRKYHTVQAPEEFARVYNRMEEASKRGDHLDVHIGELATAVAELNLSKPRRSNAIPIQRPKESAKNDTGGDPKKQNTNSREVENSTGKETRMANDTEPSKSVSEPGVQGSWYVPHMEGWEVRILTHMNRQVDAQRGAMPTEVENTQVEDKGKNAASKGTTVKVAASCENKGSATISKTPPRLGCMTQDVNARNPSLGRDGAGSLADSNPSTPIQPVLMSPSKVAEEAPKDSNRHGIFRNNALRFMGWGTSEQKSDSPKVTTSTAAQNINAHGYLPPFDGPGESSGSSGSKPAATANNSGSPRTNGNSTKATDKCPKWSTKSRSEPNPMEVRAFFQRLREEELEMLRRYDGEIRPFG</sequence>
<feature type="compositionally biased region" description="Polar residues" evidence="1">
    <location>
        <begin position="19"/>
        <end position="46"/>
    </location>
</feature>
<feature type="region of interest" description="Disordered" evidence="1">
    <location>
        <begin position="706"/>
        <end position="751"/>
    </location>
</feature>
<evidence type="ECO:0000313" key="3">
    <source>
        <dbReference type="Proteomes" id="UP000224634"/>
    </source>
</evidence>
<gene>
    <name evidence="2" type="ORF">AJ80_01341</name>
</gene>
<proteinExistence type="predicted"/>
<feature type="region of interest" description="Disordered" evidence="1">
    <location>
        <begin position="13"/>
        <end position="46"/>
    </location>
</feature>
<protein>
    <submittedName>
        <fullName evidence="2">Uncharacterized protein</fullName>
    </submittedName>
</protein>
<evidence type="ECO:0000256" key="1">
    <source>
        <dbReference type="SAM" id="MobiDB-lite"/>
    </source>
</evidence>
<feature type="compositionally biased region" description="Polar residues" evidence="1">
    <location>
        <begin position="809"/>
        <end position="824"/>
    </location>
</feature>
<dbReference type="EMBL" id="PDNA01000011">
    <property type="protein sequence ID" value="PGH26957.1"/>
    <property type="molecule type" value="Genomic_DNA"/>
</dbReference>
<feature type="compositionally biased region" description="Low complexity" evidence="1">
    <location>
        <begin position="790"/>
        <end position="806"/>
    </location>
</feature>
<feature type="compositionally biased region" description="Polar residues" evidence="1">
    <location>
        <begin position="123"/>
        <end position="143"/>
    </location>
</feature>
<keyword evidence="3" id="KW-1185">Reference proteome</keyword>
<organism evidence="2 3">
    <name type="scientific">Polytolypa hystricis (strain UAMH7299)</name>
    <dbReference type="NCBI Taxonomy" id="1447883"/>
    <lineage>
        <taxon>Eukaryota</taxon>
        <taxon>Fungi</taxon>
        <taxon>Dikarya</taxon>
        <taxon>Ascomycota</taxon>
        <taxon>Pezizomycotina</taxon>
        <taxon>Eurotiomycetes</taxon>
        <taxon>Eurotiomycetidae</taxon>
        <taxon>Onygenales</taxon>
        <taxon>Onygenales incertae sedis</taxon>
        <taxon>Polytolypa</taxon>
    </lineage>
</organism>
<name>A0A2B7Z285_POLH7</name>
<feature type="region of interest" description="Disordered" evidence="1">
    <location>
        <begin position="94"/>
        <end position="191"/>
    </location>
</feature>
<dbReference type="STRING" id="1447883.A0A2B7Z285"/>
<evidence type="ECO:0000313" key="2">
    <source>
        <dbReference type="EMBL" id="PGH26957.1"/>
    </source>
</evidence>
<dbReference type="AlphaFoldDB" id="A0A2B7Z285"/>
<dbReference type="Proteomes" id="UP000224634">
    <property type="component" value="Unassembled WGS sequence"/>
</dbReference>
<reference evidence="2 3" key="1">
    <citation type="submission" date="2017-10" db="EMBL/GenBank/DDBJ databases">
        <title>Comparative genomics in systemic dimorphic fungi from Ajellomycetaceae.</title>
        <authorList>
            <person name="Munoz J.F."/>
            <person name="Mcewen J.G."/>
            <person name="Clay O.K."/>
            <person name="Cuomo C.A."/>
        </authorList>
    </citation>
    <scope>NUCLEOTIDE SEQUENCE [LARGE SCALE GENOMIC DNA]</scope>
    <source>
        <strain evidence="2 3">UAMH7299</strain>
    </source>
</reference>
<accession>A0A2B7Z285</accession>
<feature type="compositionally biased region" description="Basic and acidic residues" evidence="1">
    <location>
        <begin position="738"/>
        <end position="748"/>
    </location>
</feature>
<comment type="caution">
    <text evidence="2">The sequence shown here is derived from an EMBL/GenBank/DDBJ whole genome shotgun (WGS) entry which is preliminary data.</text>
</comment>
<feature type="compositionally biased region" description="Polar residues" evidence="1">
    <location>
        <begin position="159"/>
        <end position="191"/>
    </location>
</feature>
<feature type="compositionally biased region" description="Basic and acidic residues" evidence="1">
    <location>
        <begin position="574"/>
        <end position="613"/>
    </location>
</feature>
<feature type="region of interest" description="Disordered" evidence="1">
    <location>
        <begin position="784"/>
        <end position="844"/>
    </location>
</feature>
<dbReference type="OrthoDB" id="5401902at2759"/>